<evidence type="ECO:0000259" key="5">
    <source>
        <dbReference type="PROSITE" id="PS51007"/>
    </source>
</evidence>
<keyword evidence="3 4" id="KW-0408">Iron</keyword>
<dbReference type="InterPro" id="IPR036909">
    <property type="entry name" value="Cyt_c-like_dom_sf"/>
</dbReference>
<dbReference type="Proteomes" id="UP001165343">
    <property type="component" value="Unassembled WGS sequence"/>
</dbReference>
<accession>A0ABT0RGU2</accession>
<protein>
    <submittedName>
        <fullName evidence="6">Cytochrome c</fullName>
    </submittedName>
</protein>
<dbReference type="Gene3D" id="1.10.760.10">
    <property type="entry name" value="Cytochrome c-like domain"/>
    <property type="match status" value="1"/>
</dbReference>
<evidence type="ECO:0000313" key="7">
    <source>
        <dbReference type="Proteomes" id="UP001165343"/>
    </source>
</evidence>
<evidence type="ECO:0000256" key="1">
    <source>
        <dbReference type="ARBA" id="ARBA00022617"/>
    </source>
</evidence>
<dbReference type="InterPro" id="IPR009056">
    <property type="entry name" value="Cyt_c-like_dom"/>
</dbReference>
<sequence>MAQPRNFSFASAIAGALALCLLLIIAAAAVVYGGLFPVAASSEDGAAVRSLLIEAREHSVERSAAGLTAPSFTAEDVRLGGSHFKGMCQACHGGPGAEPEEFAAGMNPRPPNLAKAAGDLTVAQVFWIAKNGIRMTGMPDFGKTDEDEELWKVAAFVKQLQKVTAADYAALPNAHEHEEADEEAGHHHDHH</sequence>
<dbReference type="EMBL" id="JAMGBC010000001">
    <property type="protein sequence ID" value="MCL6679466.1"/>
    <property type="molecule type" value="Genomic_DNA"/>
</dbReference>
<dbReference type="PROSITE" id="PS51007">
    <property type="entry name" value="CYTC"/>
    <property type="match status" value="1"/>
</dbReference>
<feature type="domain" description="Cytochrome c" evidence="5">
    <location>
        <begin position="75"/>
        <end position="161"/>
    </location>
</feature>
<dbReference type="RefSeq" id="WP_249868362.1">
    <property type="nucleotide sequence ID" value="NZ_JAMGBC010000001.1"/>
</dbReference>
<comment type="caution">
    <text evidence="6">The sequence shown here is derived from an EMBL/GenBank/DDBJ whole genome shotgun (WGS) entry which is preliminary data.</text>
</comment>
<keyword evidence="1 4" id="KW-0349">Heme</keyword>
<name>A0ABT0RGU2_9SPHN</name>
<gene>
    <name evidence="6" type="ORF">LZ519_09105</name>
</gene>
<reference evidence="6" key="1">
    <citation type="submission" date="2022-05" db="EMBL/GenBank/DDBJ databases">
        <authorList>
            <person name="Jo J.-H."/>
            <person name="Im W.-T."/>
        </authorList>
    </citation>
    <scope>NUCLEOTIDE SEQUENCE</scope>
    <source>
        <strain evidence="6">RG327</strain>
    </source>
</reference>
<dbReference type="SUPFAM" id="SSF46626">
    <property type="entry name" value="Cytochrome c"/>
    <property type="match status" value="1"/>
</dbReference>
<evidence type="ECO:0000256" key="4">
    <source>
        <dbReference type="PROSITE-ProRule" id="PRU00433"/>
    </source>
</evidence>
<evidence type="ECO:0000256" key="2">
    <source>
        <dbReference type="ARBA" id="ARBA00022723"/>
    </source>
</evidence>
<organism evidence="6 7">
    <name type="scientific">Sphingomonas anseongensis</name>
    <dbReference type="NCBI Taxonomy" id="2908207"/>
    <lineage>
        <taxon>Bacteria</taxon>
        <taxon>Pseudomonadati</taxon>
        <taxon>Pseudomonadota</taxon>
        <taxon>Alphaproteobacteria</taxon>
        <taxon>Sphingomonadales</taxon>
        <taxon>Sphingomonadaceae</taxon>
        <taxon>Sphingomonas</taxon>
    </lineage>
</organism>
<evidence type="ECO:0000256" key="3">
    <source>
        <dbReference type="ARBA" id="ARBA00023004"/>
    </source>
</evidence>
<keyword evidence="7" id="KW-1185">Reference proteome</keyword>
<evidence type="ECO:0000313" key="6">
    <source>
        <dbReference type="EMBL" id="MCL6679466.1"/>
    </source>
</evidence>
<keyword evidence="2 4" id="KW-0479">Metal-binding</keyword>
<proteinExistence type="predicted"/>
<dbReference type="Pfam" id="PF13442">
    <property type="entry name" value="Cytochrome_CBB3"/>
    <property type="match status" value="1"/>
</dbReference>